<feature type="compositionally biased region" description="Pro residues" evidence="1">
    <location>
        <begin position="258"/>
        <end position="271"/>
    </location>
</feature>
<evidence type="ECO:0000313" key="4">
    <source>
        <dbReference type="Proteomes" id="UP000663828"/>
    </source>
</evidence>
<feature type="region of interest" description="Disordered" evidence="1">
    <location>
        <begin position="249"/>
        <end position="274"/>
    </location>
</feature>
<dbReference type="EMBL" id="CAJNOR010001233">
    <property type="protein sequence ID" value="CAF1103062.1"/>
    <property type="molecule type" value="Genomic_DNA"/>
</dbReference>
<dbReference type="OrthoDB" id="9999868at2759"/>
<protein>
    <submittedName>
        <fullName evidence="3">Uncharacterized protein</fullName>
    </submittedName>
</protein>
<sequence>MGHYGKHIIDPQTGLCEICDKNAIQDFRQGKRLDPQDPYEYSANGEPMGSYIRKSVNSTVPPPIQAPLMPPQPRRVVFEDTNELPAIPRRVVRHSSLPTREVIYRPSLAYDSQVYPQYSTPVSGRPVRVVKQYAQTPPPPASAVWVAGPRRQTNSGVILQRTPRIAREQVYYQPAAPSNLGTQYVRAGPTIAQQASLKSAIPGPRVYQIEGNRRQYQVEPLERRVVVQPQPTVVRRVYRKLPPGIYDSLSSRNFRVSPQPPPPPPPPPVPQQPITYHIRLED</sequence>
<proteinExistence type="predicted"/>
<evidence type="ECO:0000313" key="3">
    <source>
        <dbReference type="EMBL" id="CAF1103062.1"/>
    </source>
</evidence>
<accession>A0A814PFI1</accession>
<dbReference type="AlphaFoldDB" id="A0A814PFI1"/>
<organism evidence="3 4">
    <name type="scientific">Adineta ricciae</name>
    <name type="common">Rotifer</name>
    <dbReference type="NCBI Taxonomy" id="249248"/>
    <lineage>
        <taxon>Eukaryota</taxon>
        <taxon>Metazoa</taxon>
        <taxon>Spiralia</taxon>
        <taxon>Gnathifera</taxon>
        <taxon>Rotifera</taxon>
        <taxon>Eurotatoria</taxon>
        <taxon>Bdelloidea</taxon>
        <taxon>Adinetida</taxon>
        <taxon>Adinetidae</taxon>
        <taxon>Adineta</taxon>
    </lineage>
</organism>
<keyword evidence="4" id="KW-1185">Reference proteome</keyword>
<gene>
    <name evidence="2" type="ORF">EDS130_LOCUS779</name>
    <name evidence="3" type="ORF">XAT740_LOCUS18458</name>
</gene>
<comment type="caution">
    <text evidence="3">The sequence shown here is derived from an EMBL/GenBank/DDBJ whole genome shotgun (WGS) entry which is preliminary data.</text>
</comment>
<reference evidence="3" key="1">
    <citation type="submission" date="2021-02" db="EMBL/GenBank/DDBJ databases">
        <authorList>
            <person name="Nowell W R."/>
        </authorList>
    </citation>
    <scope>NUCLEOTIDE SEQUENCE</scope>
</reference>
<evidence type="ECO:0000256" key="1">
    <source>
        <dbReference type="SAM" id="MobiDB-lite"/>
    </source>
</evidence>
<dbReference type="Proteomes" id="UP000663828">
    <property type="component" value="Unassembled WGS sequence"/>
</dbReference>
<name>A0A814PFI1_ADIRI</name>
<dbReference type="Proteomes" id="UP000663852">
    <property type="component" value="Unassembled WGS sequence"/>
</dbReference>
<dbReference type="EMBL" id="CAJNOJ010000002">
    <property type="protein sequence ID" value="CAF0726936.1"/>
    <property type="molecule type" value="Genomic_DNA"/>
</dbReference>
<evidence type="ECO:0000313" key="2">
    <source>
        <dbReference type="EMBL" id="CAF0726936.1"/>
    </source>
</evidence>